<dbReference type="RefSeq" id="WP_342554562.1">
    <property type="nucleotide sequence ID" value="NZ_CP159992.1"/>
</dbReference>
<evidence type="ECO:0000256" key="1">
    <source>
        <dbReference type="SAM" id="MobiDB-lite"/>
    </source>
</evidence>
<gene>
    <name evidence="3" type="ORF">ABXS70_20335</name>
</gene>
<feature type="signal peptide" evidence="2">
    <location>
        <begin position="1"/>
        <end position="27"/>
    </location>
</feature>
<sequence length="243" mass="26406">MKNWKSWLAVGAAAAMITVTPGQTALAGPAVPSEQVDGNRTESAAGNKKPCMHAGHGLFMIGETADLLGIGLRDLKQQMELGRTLSQIAKERKGLSEEQLLQKLKPTLSERLDRAAAEGCLTKEQAAAAKADMDVKLKKVVNTPLRELRREFTHHGKHSMLDKGAIARYIGISTEQLHEQLQAGRSLAEIAQTKGISETQLVNQLKEQLTGDLQKFVHQKHQGHPVPVRPGNVPGRSAVNEVK</sequence>
<reference evidence="3" key="1">
    <citation type="submission" date="2024-05" db="EMBL/GenBank/DDBJ databases">
        <title>Draft genome assemblies of 36 bacteria isolated from hibernating arctic ground squirrels.</title>
        <authorList>
            <person name="McKee H."/>
            <person name="Mullen L."/>
            <person name="Drown D.M."/>
            <person name="Duddleston K.N."/>
        </authorList>
    </citation>
    <scope>NUCLEOTIDE SEQUENCE</scope>
    <source>
        <strain evidence="3">AN1007</strain>
    </source>
</reference>
<name>A0AAU8NAI0_9BACL</name>
<feature type="chain" id="PRO_5043930517" description="LysM domain-containing protein" evidence="2">
    <location>
        <begin position="28"/>
        <end position="243"/>
    </location>
</feature>
<protein>
    <recommendedName>
        <fullName evidence="4">LysM domain-containing protein</fullName>
    </recommendedName>
</protein>
<evidence type="ECO:0000256" key="2">
    <source>
        <dbReference type="SAM" id="SignalP"/>
    </source>
</evidence>
<organism evidence="3">
    <name type="scientific">Paenibacillus sp. AN1007</name>
    <dbReference type="NCBI Taxonomy" id="3151385"/>
    <lineage>
        <taxon>Bacteria</taxon>
        <taxon>Bacillati</taxon>
        <taxon>Bacillota</taxon>
        <taxon>Bacilli</taxon>
        <taxon>Bacillales</taxon>
        <taxon>Paenibacillaceae</taxon>
        <taxon>Paenibacillus</taxon>
    </lineage>
</organism>
<keyword evidence="2" id="KW-0732">Signal</keyword>
<feature type="region of interest" description="Disordered" evidence="1">
    <location>
        <begin position="219"/>
        <end position="243"/>
    </location>
</feature>
<dbReference type="EMBL" id="CP159992">
    <property type="protein sequence ID" value="XCP93540.1"/>
    <property type="molecule type" value="Genomic_DNA"/>
</dbReference>
<dbReference type="AlphaFoldDB" id="A0AAU8NAI0"/>
<accession>A0AAU8NAI0</accession>
<proteinExistence type="predicted"/>
<evidence type="ECO:0000313" key="3">
    <source>
        <dbReference type="EMBL" id="XCP93540.1"/>
    </source>
</evidence>
<feature type="compositionally biased region" description="Low complexity" evidence="1">
    <location>
        <begin position="225"/>
        <end position="236"/>
    </location>
</feature>
<feature type="region of interest" description="Disordered" evidence="1">
    <location>
        <begin position="28"/>
        <end position="48"/>
    </location>
</feature>
<evidence type="ECO:0008006" key="4">
    <source>
        <dbReference type="Google" id="ProtNLM"/>
    </source>
</evidence>